<evidence type="ECO:0000313" key="1">
    <source>
        <dbReference type="EMBL" id="RKD30571.1"/>
    </source>
</evidence>
<dbReference type="NCBIfam" id="TIGR04070">
    <property type="entry name" value="photo_TT_lyase"/>
    <property type="match status" value="1"/>
</dbReference>
<dbReference type="RefSeq" id="WP_120170050.1">
    <property type="nucleotide sequence ID" value="NZ_MCIB01000034.1"/>
</dbReference>
<name>A0A419SZJ0_9FIRM</name>
<dbReference type="GO" id="GO:0051539">
    <property type="term" value="F:4 iron, 4 sulfur cluster binding"/>
    <property type="evidence" value="ECO:0007669"/>
    <property type="project" value="TreeGrafter"/>
</dbReference>
<reference evidence="1 2" key="1">
    <citation type="submission" date="2016-08" db="EMBL/GenBank/DDBJ databases">
        <title>Novel Firmicutes and Novel Genomes.</title>
        <authorList>
            <person name="Poppleton D.I."/>
            <person name="Gribaldo S."/>
        </authorList>
    </citation>
    <scope>NUCLEOTIDE SEQUENCE [LARGE SCALE GENOMIC DNA]</scope>
    <source>
        <strain evidence="1 2">CTT3</strain>
    </source>
</reference>
<dbReference type="EMBL" id="MCIB01000034">
    <property type="protein sequence ID" value="RKD30571.1"/>
    <property type="molecule type" value="Genomic_DNA"/>
</dbReference>
<keyword evidence="2" id="KW-1185">Reference proteome</keyword>
<evidence type="ECO:0000313" key="2">
    <source>
        <dbReference type="Proteomes" id="UP000284177"/>
    </source>
</evidence>
<dbReference type="PANTHER" id="PTHR37822">
    <property type="entry name" value="SPORE PHOTOPRODUCT LYASE-RELATED"/>
    <property type="match status" value="1"/>
</dbReference>
<dbReference type="AlphaFoldDB" id="A0A419SZJ0"/>
<dbReference type="GO" id="GO:0003913">
    <property type="term" value="F:DNA photolyase activity"/>
    <property type="evidence" value="ECO:0007669"/>
    <property type="project" value="InterPro"/>
</dbReference>
<dbReference type="SFLD" id="SFLDG01079">
    <property type="entry name" value="spore_photoproduct_lyase_like"/>
    <property type="match status" value="1"/>
</dbReference>
<dbReference type="SFLD" id="SFLDS00029">
    <property type="entry name" value="Radical_SAM"/>
    <property type="match status" value="1"/>
</dbReference>
<dbReference type="Gene3D" id="3.80.30.30">
    <property type="match status" value="1"/>
</dbReference>
<dbReference type="OrthoDB" id="9787095at2"/>
<dbReference type="Pfam" id="PF20903">
    <property type="entry name" value="SPL"/>
    <property type="match status" value="1"/>
</dbReference>
<organism evidence="1 2">
    <name type="scientific">Thermohalobacter berrensis</name>
    <dbReference type="NCBI Taxonomy" id="99594"/>
    <lineage>
        <taxon>Bacteria</taxon>
        <taxon>Bacillati</taxon>
        <taxon>Bacillota</taxon>
        <taxon>Tissierellia</taxon>
        <taxon>Tissierellales</taxon>
        <taxon>Thermohalobacteraceae</taxon>
        <taxon>Thermohalobacter</taxon>
    </lineage>
</organism>
<keyword evidence="1" id="KW-0456">Lyase</keyword>
<sequence>MNYIPKRVYFEKRALEYPLGEKLYNLFNKKENVEIKILKSNRVTSIPGKTPQEAYREGKNTLVVRVRKKQEFQTCKPSAHYQLPLVSGCAGKCEYCYLNTRFGNKPYTTIYANINEILEKAKDYIEERKPDITYFEAAATSDPIPFEEYTGSLAETIKFFGREELGRLRFVTKFHQVDNLLGIDHKGHTTIRFSINSEKVIKEYEHGTSPLEKRIEASKKIFDHGYHLGFIIAPIIRYDGWKEDYLNMLKALKNSLGKDIDREIRFEVISHRFTSSAKKRILEVFPKTKLPMDEEERKFKYGQFGYGKYVYKKEDLEEIKEFFNDNINSLFKKSTIDYII</sequence>
<dbReference type="InterPro" id="IPR007197">
    <property type="entry name" value="rSAM"/>
</dbReference>
<dbReference type="InterPro" id="IPR058240">
    <property type="entry name" value="rSAM_sf"/>
</dbReference>
<dbReference type="PANTHER" id="PTHR37822:SF2">
    <property type="entry name" value="SPORE PHOTOPRODUCT LYASE"/>
    <property type="match status" value="1"/>
</dbReference>
<gene>
    <name evidence="1" type="ORF">BET03_04335</name>
</gene>
<dbReference type="InterPro" id="IPR034559">
    <property type="entry name" value="SPL_Clostridia"/>
</dbReference>
<dbReference type="SFLD" id="SFLDF00412">
    <property type="entry name" value="spore_photoproduct_lyase_2"/>
    <property type="match status" value="1"/>
</dbReference>
<dbReference type="GO" id="GO:0042601">
    <property type="term" value="C:endospore-forming forespore"/>
    <property type="evidence" value="ECO:0007669"/>
    <property type="project" value="TreeGrafter"/>
</dbReference>
<protein>
    <submittedName>
        <fullName evidence="1">Spore photoproduct lyase</fullName>
    </submittedName>
</protein>
<comment type="caution">
    <text evidence="1">The sequence shown here is derived from an EMBL/GenBank/DDBJ whole genome shotgun (WGS) entry which is preliminary data.</text>
</comment>
<dbReference type="Gene3D" id="3.40.50.12110">
    <property type="match status" value="1"/>
</dbReference>
<dbReference type="SUPFAM" id="SSF102114">
    <property type="entry name" value="Radical SAM enzymes"/>
    <property type="match status" value="1"/>
</dbReference>
<dbReference type="InterPro" id="IPR023897">
    <property type="entry name" value="SPL_firmicutes"/>
</dbReference>
<proteinExistence type="predicted"/>
<accession>A0A419SZJ0</accession>
<dbReference type="GO" id="GO:1904047">
    <property type="term" value="F:S-adenosyl-L-methionine binding"/>
    <property type="evidence" value="ECO:0007669"/>
    <property type="project" value="InterPro"/>
</dbReference>
<dbReference type="InterPro" id="IPR049539">
    <property type="entry name" value="SPL"/>
</dbReference>
<dbReference type="Proteomes" id="UP000284177">
    <property type="component" value="Unassembled WGS sequence"/>
</dbReference>